<comment type="pathway">
    <text evidence="2 6">Cofactor biosynthesis; tetrahydrofolate biosynthesis; 2-amino-4-hydroxy-6-hydroxymethyl-7,8-dihydropteridine diphosphate from 7,8-dihydroneopterin triphosphate: step 3/4.</text>
</comment>
<proteinExistence type="inferred from homology"/>
<dbReference type="SMART" id="SM00905">
    <property type="entry name" value="FolB"/>
    <property type="match status" value="1"/>
</dbReference>
<dbReference type="PANTHER" id="PTHR42844:SF1">
    <property type="entry name" value="DIHYDRONEOPTERIN ALDOLASE 1-RELATED"/>
    <property type="match status" value="1"/>
</dbReference>
<evidence type="ECO:0000256" key="5">
    <source>
        <dbReference type="ARBA" id="ARBA00023239"/>
    </source>
</evidence>
<feature type="region of interest" description="Disordered" evidence="7">
    <location>
        <begin position="1"/>
        <end position="41"/>
    </location>
</feature>
<dbReference type="Gene3D" id="3.30.1130.10">
    <property type="match status" value="1"/>
</dbReference>
<evidence type="ECO:0000313" key="10">
    <source>
        <dbReference type="Proteomes" id="UP001161064"/>
    </source>
</evidence>
<dbReference type="Pfam" id="PF02152">
    <property type="entry name" value="FolB"/>
    <property type="match status" value="1"/>
</dbReference>
<dbReference type="InterPro" id="IPR043133">
    <property type="entry name" value="GTP-CH-I_C/QueF"/>
</dbReference>
<sequence>MKSSGPTQLGIVMRPGQMIRRSERPASQSAPDETYKTKASNLRQTRALSTKIFVKGLMVEAECGVYAHEKGHRRPLVIDLEVHLDTAVRSGTDHLAETVDYDALVNHVRTIASDVHLHLIETFAEKICEALLADPRILSTKVRVEKPGAIPGAVCSGVELERSR</sequence>
<evidence type="ECO:0000259" key="8">
    <source>
        <dbReference type="SMART" id="SM00905"/>
    </source>
</evidence>
<comment type="similarity">
    <text evidence="3 6">Belongs to the DHNA family.</text>
</comment>
<dbReference type="InterPro" id="IPR006157">
    <property type="entry name" value="FolB_dom"/>
</dbReference>
<reference evidence="9" key="1">
    <citation type="submission" date="2021-05" db="EMBL/GenBank/DDBJ databases">
        <authorList>
            <person name="Tanabe Y."/>
        </authorList>
    </citation>
    <scope>NUCLEOTIDE SEQUENCE</scope>
    <source>
        <strain evidence="9">BOTRYCO-1</strain>
    </source>
</reference>
<dbReference type="NCBIfam" id="TIGR00526">
    <property type="entry name" value="folB_dom"/>
    <property type="match status" value="1"/>
</dbReference>
<evidence type="ECO:0000256" key="1">
    <source>
        <dbReference type="ARBA" id="ARBA00001353"/>
    </source>
</evidence>
<dbReference type="EC" id="4.1.2.25" evidence="6"/>
<name>A0ABQ4PWW5_9PROT</name>
<dbReference type="RefSeq" id="WP_284360419.1">
    <property type="nucleotide sequence ID" value="NZ_BPFZ01000010.1"/>
</dbReference>
<dbReference type="NCBIfam" id="TIGR00525">
    <property type="entry name" value="folB"/>
    <property type="match status" value="1"/>
</dbReference>
<comment type="catalytic activity">
    <reaction evidence="1 6">
        <text>7,8-dihydroneopterin = 6-hydroxymethyl-7,8-dihydropterin + glycolaldehyde</text>
        <dbReference type="Rhea" id="RHEA:10540"/>
        <dbReference type="ChEBI" id="CHEBI:17001"/>
        <dbReference type="ChEBI" id="CHEBI:17071"/>
        <dbReference type="ChEBI" id="CHEBI:44841"/>
        <dbReference type="EC" id="4.1.2.25"/>
    </reaction>
</comment>
<reference evidence="9" key="2">
    <citation type="journal article" date="2023" name="ISME Commun">
        <title>Characterization of a bloom-associated alphaproteobacterial lineage, 'Candidatus Phycosocius': insights into freshwater algal-bacterial interactions.</title>
        <authorList>
            <person name="Tanabe Y."/>
            <person name="Yamaguchi H."/>
            <person name="Yoshida M."/>
            <person name="Kai A."/>
            <person name="Okazaki Y."/>
        </authorList>
    </citation>
    <scope>NUCLEOTIDE SEQUENCE</scope>
    <source>
        <strain evidence="9">BOTRYCO-1</strain>
    </source>
</reference>
<evidence type="ECO:0000256" key="4">
    <source>
        <dbReference type="ARBA" id="ARBA00022909"/>
    </source>
</evidence>
<dbReference type="Proteomes" id="UP001161064">
    <property type="component" value="Unassembled WGS sequence"/>
</dbReference>
<keyword evidence="5 6" id="KW-0456">Lyase</keyword>
<evidence type="ECO:0000256" key="7">
    <source>
        <dbReference type="SAM" id="MobiDB-lite"/>
    </source>
</evidence>
<evidence type="ECO:0000313" key="9">
    <source>
        <dbReference type="EMBL" id="GIU67495.1"/>
    </source>
</evidence>
<dbReference type="EMBL" id="BPFZ01000010">
    <property type="protein sequence ID" value="GIU67495.1"/>
    <property type="molecule type" value="Genomic_DNA"/>
</dbReference>
<evidence type="ECO:0000256" key="6">
    <source>
        <dbReference type="RuleBase" id="RU362079"/>
    </source>
</evidence>
<comment type="function">
    <text evidence="6">Catalyzes the conversion of 7,8-dihydroneopterin to 6-hydroxymethyl-7,8-dihydropterin.</text>
</comment>
<keyword evidence="10" id="KW-1185">Reference proteome</keyword>
<organism evidence="9 10">
    <name type="scientific">Candidatus Phycosocius spiralis</name>
    <dbReference type="NCBI Taxonomy" id="2815099"/>
    <lineage>
        <taxon>Bacteria</taxon>
        <taxon>Pseudomonadati</taxon>
        <taxon>Pseudomonadota</taxon>
        <taxon>Alphaproteobacteria</taxon>
        <taxon>Caulobacterales</taxon>
        <taxon>Caulobacterales incertae sedis</taxon>
        <taxon>Candidatus Phycosocius</taxon>
    </lineage>
</organism>
<protein>
    <recommendedName>
        <fullName evidence="6">7,8-dihydroneopterin aldolase</fullName>
        <ecNumber evidence="6">4.1.2.25</ecNumber>
    </recommendedName>
</protein>
<evidence type="ECO:0000256" key="2">
    <source>
        <dbReference type="ARBA" id="ARBA00005013"/>
    </source>
</evidence>
<dbReference type="PANTHER" id="PTHR42844">
    <property type="entry name" value="DIHYDRONEOPTERIN ALDOLASE 1-RELATED"/>
    <property type="match status" value="1"/>
</dbReference>
<dbReference type="InterPro" id="IPR006156">
    <property type="entry name" value="Dihydroneopterin_aldolase"/>
</dbReference>
<dbReference type="SUPFAM" id="SSF55620">
    <property type="entry name" value="Tetrahydrobiopterin biosynthesis enzymes-like"/>
    <property type="match status" value="1"/>
</dbReference>
<accession>A0ABQ4PWW5</accession>
<feature type="compositionally biased region" description="Polar residues" evidence="7">
    <location>
        <begin position="25"/>
        <end position="41"/>
    </location>
</feature>
<feature type="domain" description="Dihydroneopterin aldolase/epimerase" evidence="8">
    <location>
        <begin position="52"/>
        <end position="162"/>
    </location>
</feature>
<comment type="caution">
    <text evidence="9">The sequence shown here is derived from an EMBL/GenBank/DDBJ whole genome shotgun (WGS) entry which is preliminary data.</text>
</comment>
<gene>
    <name evidence="9" type="ORF">PsB1_1649</name>
</gene>
<keyword evidence="4 6" id="KW-0289">Folate biosynthesis</keyword>
<evidence type="ECO:0000256" key="3">
    <source>
        <dbReference type="ARBA" id="ARBA00005708"/>
    </source>
</evidence>